<dbReference type="GO" id="GO:0008270">
    <property type="term" value="F:zinc ion binding"/>
    <property type="evidence" value="ECO:0007669"/>
    <property type="project" value="UniProtKB-KW"/>
</dbReference>
<dbReference type="SMART" id="SM00184">
    <property type="entry name" value="RING"/>
    <property type="match status" value="1"/>
</dbReference>
<dbReference type="PROSITE" id="PS50089">
    <property type="entry name" value="ZF_RING_2"/>
    <property type="match status" value="1"/>
</dbReference>
<dbReference type="InterPro" id="IPR013083">
    <property type="entry name" value="Znf_RING/FYVE/PHD"/>
</dbReference>
<reference evidence="10" key="1">
    <citation type="journal article" date="2021" name="Cell">
        <title>Tracing the genetic footprints of vertebrate landing in non-teleost ray-finned fishes.</title>
        <authorList>
            <person name="Bi X."/>
            <person name="Wang K."/>
            <person name="Yang L."/>
            <person name="Pan H."/>
            <person name="Jiang H."/>
            <person name="Wei Q."/>
            <person name="Fang M."/>
            <person name="Yu H."/>
            <person name="Zhu C."/>
            <person name="Cai Y."/>
            <person name="He Y."/>
            <person name="Gan X."/>
            <person name="Zeng H."/>
            <person name="Yu D."/>
            <person name="Zhu Y."/>
            <person name="Jiang H."/>
            <person name="Qiu Q."/>
            <person name="Yang H."/>
            <person name="Zhang Y.E."/>
            <person name="Wang W."/>
            <person name="Zhu M."/>
            <person name="He S."/>
            <person name="Zhang G."/>
        </authorList>
    </citation>
    <scope>NUCLEOTIDE SEQUENCE</scope>
    <source>
        <strain evidence="10">Allg_001</strain>
    </source>
</reference>
<dbReference type="InterPro" id="IPR001841">
    <property type="entry name" value="Znf_RING"/>
</dbReference>
<sequence>MTEAEIVSAGGVRSSRQSCNTVRILNEIETSLLECKVCFERFSVELDKGRPKNLPCGHVMCWECLSSLAHPRFQRLECPFCRRLCSPAEASDCLVLAHLTELLGGSRPPCVGYSGGGFATVGLKLRGAFGGWGRLVNPTGAALFGGRGAVVVVHDGRKRVGIFSLQGERLYGFGRKGTLPGDICYPLDVAVTPAGHIIVTDAGDRSVKVFTSAGRNLLTVRETFKLPWGTDVNGSNCIFVTDADAGTLSRLVVDFCTNLVAGCHVASSKLCCPREIASSKLTGSVVVVEHLRGWEHRSSAATRLKLFDSQLRLLSQIDSFGFSLVAPVQMNVSAVAFDSEDNVIAADGSRRVVVCLGKLRESPSFIPLINQGLVRPVGLICTAGNMLIVLDSSEQAVKIYKDGRDQL</sequence>
<organism evidence="10 11">
    <name type="scientific">Atractosteus spatula</name>
    <name type="common">Alligator gar</name>
    <name type="synonym">Lepisosteus spatula</name>
    <dbReference type="NCBI Taxonomy" id="7917"/>
    <lineage>
        <taxon>Eukaryota</taxon>
        <taxon>Metazoa</taxon>
        <taxon>Chordata</taxon>
        <taxon>Craniata</taxon>
        <taxon>Vertebrata</taxon>
        <taxon>Euteleostomi</taxon>
        <taxon>Actinopterygii</taxon>
        <taxon>Neopterygii</taxon>
        <taxon>Holostei</taxon>
        <taxon>Semionotiformes</taxon>
        <taxon>Lepisosteidae</taxon>
        <taxon>Atractosteus</taxon>
    </lineage>
</organism>
<evidence type="ECO:0000313" key="10">
    <source>
        <dbReference type="EMBL" id="MBN3321130.1"/>
    </source>
</evidence>
<dbReference type="GO" id="GO:0061630">
    <property type="term" value="F:ubiquitin protein ligase activity"/>
    <property type="evidence" value="ECO:0007669"/>
    <property type="project" value="UniProtKB-EC"/>
</dbReference>
<dbReference type="InterPro" id="IPR050952">
    <property type="entry name" value="TRIM-NHL_E3_ligases"/>
</dbReference>
<dbReference type="FunFam" id="2.120.10.30:FF:000142">
    <property type="entry name" value="NHL repeat containing E3 ubiquitin protein ligase 1"/>
    <property type="match status" value="1"/>
</dbReference>
<dbReference type="PROSITE" id="PS51125">
    <property type="entry name" value="NHL"/>
    <property type="match status" value="1"/>
</dbReference>
<keyword evidence="6" id="KW-0862">Zinc</keyword>
<dbReference type="Pfam" id="PF01436">
    <property type="entry name" value="NHL"/>
    <property type="match status" value="1"/>
</dbReference>
<evidence type="ECO:0000256" key="6">
    <source>
        <dbReference type="ARBA" id="ARBA00022833"/>
    </source>
</evidence>
<evidence type="ECO:0000256" key="1">
    <source>
        <dbReference type="ARBA" id="ARBA00000900"/>
    </source>
</evidence>
<dbReference type="InterPro" id="IPR011042">
    <property type="entry name" value="6-blade_b-propeller_TolB-like"/>
</dbReference>
<keyword evidence="10" id="KW-0436">Ligase</keyword>
<evidence type="ECO:0000259" key="9">
    <source>
        <dbReference type="PROSITE" id="PS50089"/>
    </source>
</evidence>
<keyword evidence="5 7" id="KW-0863">Zinc-finger</keyword>
<dbReference type="FunFam" id="2.120.10.30:FF:000131">
    <property type="entry name" value="NHL repeat containing E3 ubiquitin protein ligase 1"/>
    <property type="match status" value="1"/>
</dbReference>
<evidence type="ECO:0000256" key="8">
    <source>
        <dbReference type="PROSITE-ProRule" id="PRU00504"/>
    </source>
</evidence>
<dbReference type="Gene3D" id="2.120.10.30">
    <property type="entry name" value="TolB, C-terminal domain"/>
    <property type="match status" value="2"/>
</dbReference>
<protein>
    <recommendedName>
        <fullName evidence="2">RING-type E3 ubiquitin transferase</fullName>
        <ecNumber evidence="2">2.3.2.27</ecNumber>
    </recommendedName>
</protein>
<dbReference type="AlphaFoldDB" id="A0A8J7NZB2"/>
<comment type="catalytic activity">
    <reaction evidence="1">
        <text>S-ubiquitinyl-[E2 ubiquitin-conjugating enzyme]-L-cysteine + [acceptor protein]-L-lysine = [E2 ubiquitin-conjugating enzyme]-L-cysteine + N(6)-ubiquitinyl-[acceptor protein]-L-lysine.</text>
        <dbReference type="EC" id="2.3.2.27"/>
    </reaction>
</comment>
<evidence type="ECO:0000256" key="4">
    <source>
        <dbReference type="ARBA" id="ARBA00022737"/>
    </source>
</evidence>
<evidence type="ECO:0000256" key="3">
    <source>
        <dbReference type="ARBA" id="ARBA00022723"/>
    </source>
</evidence>
<feature type="non-terminal residue" evidence="10">
    <location>
        <position position="407"/>
    </location>
</feature>
<dbReference type="PANTHER" id="PTHR24104">
    <property type="entry name" value="E3 UBIQUITIN-PROTEIN LIGASE NHLRC1-RELATED"/>
    <property type="match status" value="1"/>
</dbReference>
<keyword evidence="11" id="KW-1185">Reference proteome</keyword>
<dbReference type="EMBL" id="JAAWVO010053625">
    <property type="protein sequence ID" value="MBN3321130.1"/>
    <property type="molecule type" value="Genomic_DNA"/>
</dbReference>
<dbReference type="CDD" id="cd16516">
    <property type="entry name" value="RING-HC_malin"/>
    <property type="match status" value="1"/>
</dbReference>
<proteinExistence type="predicted"/>
<accession>A0A8J7NZB2</accession>
<feature type="domain" description="RING-type" evidence="9">
    <location>
        <begin position="35"/>
        <end position="82"/>
    </location>
</feature>
<evidence type="ECO:0000256" key="5">
    <source>
        <dbReference type="ARBA" id="ARBA00022771"/>
    </source>
</evidence>
<dbReference type="PANTHER" id="PTHR24104:SF47">
    <property type="entry name" value="E3 UBIQUITIN-PROTEIN LIGASE NHLRC1"/>
    <property type="match status" value="1"/>
</dbReference>
<dbReference type="GO" id="GO:0000209">
    <property type="term" value="P:protein polyubiquitination"/>
    <property type="evidence" value="ECO:0007669"/>
    <property type="project" value="TreeGrafter"/>
</dbReference>
<feature type="repeat" description="NHL" evidence="8">
    <location>
        <begin position="173"/>
        <end position="213"/>
    </location>
</feature>
<dbReference type="GO" id="GO:0016874">
    <property type="term" value="F:ligase activity"/>
    <property type="evidence" value="ECO:0007669"/>
    <property type="project" value="UniProtKB-KW"/>
</dbReference>
<dbReference type="InterPro" id="IPR001258">
    <property type="entry name" value="NHL_repeat"/>
</dbReference>
<dbReference type="Gene3D" id="3.30.40.10">
    <property type="entry name" value="Zinc/RING finger domain, C3HC4 (zinc finger)"/>
    <property type="match status" value="1"/>
</dbReference>
<dbReference type="CDD" id="cd14961">
    <property type="entry name" value="NHL_TRIM32_like"/>
    <property type="match status" value="1"/>
</dbReference>
<gene>
    <name evidence="10" type="primary">Nhlrc1</name>
    <name evidence="10" type="ORF">GTO95_0001225</name>
</gene>
<dbReference type="SUPFAM" id="SSF101898">
    <property type="entry name" value="NHL repeat"/>
    <property type="match status" value="1"/>
</dbReference>
<dbReference type="EC" id="2.3.2.27" evidence="2"/>
<dbReference type="Pfam" id="PF14634">
    <property type="entry name" value="zf-RING_5"/>
    <property type="match status" value="1"/>
</dbReference>
<evidence type="ECO:0000256" key="7">
    <source>
        <dbReference type="PROSITE-ProRule" id="PRU00175"/>
    </source>
</evidence>
<dbReference type="SUPFAM" id="SSF57850">
    <property type="entry name" value="RING/U-box"/>
    <property type="match status" value="1"/>
</dbReference>
<feature type="non-terminal residue" evidence="10">
    <location>
        <position position="1"/>
    </location>
</feature>
<dbReference type="Proteomes" id="UP000736164">
    <property type="component" value="Unassembled WGS sequence"/>
</dbReference>
<dbReference type="GO" id="GO:0043161">
    <property type="term" value="P:proteasome-mediated ubiquitin-dependent protein catabolic process"/>
    <property type="evidence" value="ECO:0007669"/>
    <property type="project" value="TreeGrafter"/>
</dbReference>
<evidence type="ECO:0000313" key="11">
    <source>
        <dbReference type="Proteomes" id="UP000736164"/>
    </source>
</evidence>
<keyword evidence="3" id="KW-0479">Metal-binding</keyword>
<keyword evidence="4" id="KW-0677">Repeat</keyword>
<dbReference type="PROSITE" id="PS00518">
    <property type="entry name" value="ZF_RING_1"/>
    <property type="match status" value="1"/>
</dbReference>
<dbReference type="InterPro" id="IPR017907">
    <property type="entry name" value="Znf_RING_CS"/>
</dbReference>
<comment type="caution">
    <text evidence="10">The sequence shown here is derived from an EMBL/GenBank/DDBJ whole genome shotgun (WGS) entry which is preliminary data.</text>
</comment>
<name>A0A8J7NZB2_ATRSP</name>
<evidence type="ECO:0000256" key="2">
    <source>
        <dbReference type="ARBA" id="ARBA00012483"/>
    </source>
</evidence>